<evidence type="ECO:0000256" key="3">
    <source>
        <dbReference type="ARBA" id="ARBA00022692"/>
    </source>
</evidence>
<name>A0ABP1QM51_9HEXA</name>
<evidence type="ECO:0000256" key="5">
    <source>
        <dbReference type="ARBA" id="ARBA00023136"/>
    </source>
</evidence>
<evidence type="ECO:0000313" key="8">
    <source>
        <dbReference type="EMBL" id="CAL8103647.1"/>
    </source>
</evidence>
<dbReference type="EMBL" id="CAXLJM020000035">
    <property type="protein sequence ID" value="CAL8103647.1"/>
    <property type="molecule type" value="Genomic_DNA"/>
</dbReference>
<comment type="similarity">
    <text evidence="2">Belongs to the G-protein coupled receptor 1 family.</text>
</comment>
<evidence type="ECO:0000256" key="2">
    <source>
        <dbReference type="ARBA" id="ARBA00010663"/>
    </source>
</evidence>
<feature type="transmembrane region" description="Helical" evidence="6">
    <location>
        <begin position="246"/>
        <end position="264"/>
    </location>
</feature>
<evidence type="ECO:0000313" key="9">
    <source>
        <dbReference type="Proteomes" id="UP001642540"/>
    </source>
</evidence>
<feature type="transmembrane region" description="Helical" evidence="6">
    <location>
        <begin position="56"/>
        <end position="86"/>
    </location>
</feature>
<feature type="transmembrane region" description="Helical" evidence="6">
    <location>
        <begin position="321"/>
        <end position="340"/>
    </location>
</feature>
<sequence>MSTNKVITYLPTFSCAFIDLPESGEDCSIYNESECISCRIRGEFITGEGMNDYSGLGHVICIILWILTFLIGSFGAFTNLLIIAILKRKNSKRPFDSLLIALAGFDLVCSVSVVTSATSAATYFQNWNRGILTLCFLYIGGLTALFAKSGSSFMTVLIAIERLLVVALPFRAPNWLTTGKCKMFSVGVLLFSFLMAFPRYSSLYISTNNVGRNIKSTKELDYIILPSIYNGFWYVTLKGFFNTIDFWLPLPLLLLLNALLYLQIRKFTRNRKNLNVKQRKDISAAKMFVPVVIVLCLCNIEPILFYFYFVKRRVLYREHHFGIRFSMAVNSAVNLPIYYFKGSSFRKECQTLLSPYLSCLAKNSDPGKRGNR</sequence>
<proteinExistence type="inferred from homology"/>
<evidence type="ECO:0000256" key="1">
    <source>
        <dbReference type="ARBA" id="ARBA00004370"/>
    </source>
</evidence>
<reference evidence="8 9" key="1">
    <citation type="submission" date="2024-08" db="EMBL/GenBank/DDBJ databases">
        <authorList>
            <person name="Cucini C."/>
            <person name="Frati F."/>
        </authorList>
    </citation>
    <scope>NUCLEOTIDE SEQUENCE [LARGE SCALE GENOMIC DNA]</scope>
</reference>
<dbReference type="InterPro" id="IPR052954">
    <property type="entry name" value="GPCR-Ligand_Int"/>
</dbReference>
<gene>
    <name evidence="8" type="ORF">ODALV1_LOCUS11512</name>
</gene>
<dbReference type="SUPFAM" id="SSF81321">
    <property type="entry name" value="Family A G protein-coupled receptor-like"/>
    <property type="match status" value="1"/>
</dbReference>
<comment type="caution">
    <text evidence="8">The sequence shown here is derived from an EMBL/GenBank/DDBJ whole genome shotgun (WGS) entry which is preliminary data.</text>
</comment>
<keyword evidence="9" id="KW-1185">Reference proteome</keyword>
<feature type="domain" description="G-protein coupled receptors family 1 profile" evidence="7">
    <location>
        <begin position="78"/>
        <end position="338"/>
    </location>
</feature>
<dbReference type="PROSITE" id="PS50262">
    <property type="entry name" value="G_PROTEIN_RECEP_F1_2"/>
    <property type="match status" value="1"/>
</dbReference>
<organism evidence="8 9">
    <name type="scientific">Orchesella dallaii</name>
    <dbReference type="NCBI Taxonomy" id="48710"/>
    <lineage>
        <taxon>Eukaryota</taxon>
        <taxon>Metazoa</taxon>
        <taxon>Ecdysozoa</taxon>
        <taxon>Arthropoda</taxon>
        <taxon>Hexapoda</taxon>
        <taxon>Collembola</taxon>
        <taxon>Entomobryomorpha</taxon>
        <taxon>Entomobryoidea</taxon>
        <taxon>Orchesellidae</taxon>
        <taxon>Orchesellinae</taxon>
        <taxon>Orchesella</taxon>
    </lineage>
</organism>
<evidence type="ECO:0000259" key="7">
    <source>
        <dbReference type="PROSITE" id="PS50262"/>
    </source>
</evidence>
<feature type="transmembrane region" description="Helical" evidence="6">
    <location>
        <begin position="130"/>
        <end position="147"/>
    </location>
</feature>
<protein>
    <recommendedName>
        <fullName evidence="7">G-protein coupled receptors family 1 profile domain-containing protein</fullName>
    </recommendedName>
</protein>
<evidence type="ECO:0000256" key="4">
    <source>
        <dbReference type="ARBA" id="ARBA00022989"/>
    </source>
</evidence>
<keyword evidence="3 6" id="KW-0812">Transmembrane</keyword>
<feature type="transmembrane region" description="Helical" evidence="6">
    <location>
        <begin position="285"/>
        <end position="309"/>
    </location>
</feature>
<feature type="transmembrane region" description="Helical" evidence="6">
    <location>
        <begin position="98"/>
        <end position="124"/>
    </location>
</feature>
<evidence type="ECO:0000256" key="6">
    <source>
        <dbReference type="SAM" id="Phobius"/>
    </source>
</evidence>
<dbReference type="PANTHER" id="PTHR46641">
    <property type="entry name" value="FMRFAMIDE RECEPTOR-RELATED"/>
    <property type="match status" value="1"/>
</dbReference>
<comment type="subcellular location">
    <subcellularLocation>
        <location evidence="1">Membrane</location>
    </subcellularLocation>
</comment>
<keyword evidence="4 6" id="KW-1133">Transmembrane helix</keyword>
<keyword evidence="5 6" id="KW-0472">Membrane</keyword>
<dbReference type="InterPro" id="IPR000276">
    <property type="entry name" value="GPCR_Rhodpsn"/>
</dbReference>
<feature type="transmembrane region" description="Helical" evidence="6">
    <location>
        <begin position="184"/>
        <end position="201"/>
    </location>
</feature>
<dbReference type="Proteomes" id="UP001642540">
    <property type="component" value="Unassembled WGS sequence"/>
</dbReference>
<accession>A0ABP1QM51</accession>
<dbReference type="InterPro" id="IPR017452">
    <property type="entry name" value="GPCR_Rhodpsn_7TM"/>
</dbReference>
<dbReference type="PANTHER" id="PTHR46641:SF2">
    <property type="entry name" value="FMRFAMIDE RECEPTOR"/>
    <property type="match status" value="1"/>
</dbReference>
<dbReference type="Gene3D" id="1.20.1070.10">
    <property type="entry name" value="Rhodopsin 7-helix transmembrane proteins"/>
    <property type="match status" value="1"/>
</dbReference>
<dbReference type="Pfam" id="PF00001">
    <property type="entry name" value="7tm_1"/>
    <property type="match status" value="1"/>
</dbReference>